<keyword evidence="10" id="KW-1185">Reference proteome</keyword>
<dbReference type="InterPro" id="IPR052347">
    <property type="entry name" value="Isochorismatase_Nicotinamidase"/>
</dbReference>
<sequence>MADRAPFRPALIVVDFQEDFCPPHGSLAVKDGRDITETVNKLLALPFVLKVATKDWHPPDHISFASSHANKQPFTDSVMIKNPLNTAETYESRLWPVHCVQGTTGADLVPELHLTQIDKVIEKGMDKRVEMYSPFYDPFNEPRGSDSGLAGILKEKEISDVYVVGLAADYCVKNCAVDAAKEGFKTFIVEESTRAVDPDGWQDCKEEIKAMGVEIVNMKSPEVQRLMTAF</sequence>
<dbReference type="InParanoid" id="A0A1Y2DF44"/>
<evidence type="ECO:0000256" key="1">
    <source>
        <dbReference type="ARBA" id="ARBA00006336"/>
    </source>
</evidence>
<dbReference type="OrthoDB" id="3341310at2759"/>
<dbReference type="RefSeq" id="XP_040710875.1">
    <property type="nucleotide sequence ID" value="XM_040862482.1"/>
</dbReference>
<evidence type="ECO:0000313" key="10">
    <source>
        <dbReference type="Proteomes" id="UP000193689"/>
    </source>
</evidence>
<evidence type="ECO:0000313" key="9">
    <source>
        <dbReference type="EMBL" id="ORY57746.1"/>
    </source>
</evidence>
<evidence type="ECO:0000256" key="4">
    <source>
        <dbReference type="ARBA" id="ARBA00022801"/>
    </source>
</evidence>
<evidence type="ECO:0000256" key="5">
    <source>
        <dbReference type="ARBA" id="ARBA00037900"/>
    </source>
</evidence>
<dbReference type="Proteomes" id="UP000193689">
    <property type="component" value="Unassembled WGS sequence"/>
</dbReference>
<dbReference type="GO" id="GO:0046872">
    <property type="term" value="F:metal ion binding"/>
    <property type="evidence" value="ECO:0007669"/>
    <property type="project" value="UniProtKB-KW"/>
</dbReference>
<dbReference type="STRING" id="1141098.A0A1Y2DF44"/>
<dbReference type="PANTHER" id="PTHR11080">
    <property type="entry name" value="PYRAZINAMIDASE/NICOTINAMIDASE"/>
    <property type="match status" value="1"/>
</dbReference>
<proteinExistence type="inferred from homology"/>
<dbReference type="InterPro" id="IPR036380">
    <property type="entry name" value="Isochorismatase-like_sf"/>
</dbReference>
<evidence type="ECO:0000259" key="8">
    <source>
        <dbReference type="Pfam" id="PF00857"/>
    </source>
</evidence>
<evidence type="ECO:0000256" key="6">
    <source>
        <dbReference type="ARBA" id="ARBA00039017"/>
    </source>
</evidence>
<dbReference type="Gene3D" id="3.40.50.850">
    <property type="entry name" value="Isochorismatase-like"/>
    <property type="match status" value="1"/>
</dbReference>
<name>A0A1Y2DF44_9PEZI</name>
<dbReference type="AlphaFoldDB" id="A0A1Y2DF44"/>
<comment type="pathway">
    <text evidence="5">Cofactor biosynthesis; nicotinate biosynthesis; nicotinate from nicotinamide: step 1/1.</text>
</comment>
<dbReference type="SUPFAM" id="SSF52499">
    <property type="entry name" value="Isochorismatase-like hydrolases"/>
    <property type="match status" value="1"/>
</dbReference>
<gene>
    <name evidence="9" type="ORF">BCR38DRAFT_461045</name>
</gene>
<feature type="domain" description="Isochorismatase-like" evidence="8">
    <location>
        <begin position="10"/>
        <end position="218"/>
    </location>
</feature>
<dbReference type="GO" id="GO:0008936">
    <property type="term" value="F:nicotinamidase activity"/>
    <property type="evidence" value="ECO:0007669"/>
    <property type="project" value="UniProtKB-EC"/>
</dbReference>
<accession>A0A1Y2DF44</accession>
<dbReference type="GeneID" id="63778694"/>
<evidence type="ECO:0000256" key="7">
    <source>
        <dbReference type="ARBA" id="ARBA00043224"/>
    </source>
</evidence>
<dbReference type="EC" id="3.5.1.19" evidence="6"/>
<comment type="similarity">
    <text evidence="1">Belongs to the isochorismatase family.</text>
</comment>
<keyword evidence="3" id="KW-0479">Metal-binding</keyword>
<dbReference type="Pfam" id="PF00857">
    <property type="entry name" value="Isochorismatase"/>
    <property type="match status" value="1"/>
</dbReference>
<comment type="caution">
    <text evidence="9">The sequence shown here is derived from an EMBL/GenBank/DDBJ whole genome shotgun (WGS) entry which is preliminary data.</text>
</comment>
<dbReference type="InterPro" id="IPR000868">
    <property type="entry name" value="Isochorismatase-like_dom"/>
</dbReference>
<evidence type="ECO:0000256" key="2">
    <source>
        <dbReference type="ARBA" id="ARBA00022642"/>
    </source>
</evidence>
<keyword evidence="4" id="KW-0378">Hydrolase</keyword>
<keyword evidence="2" id="KW-0662">Pyridine nucleotide biosynthesis</keyword>
<dbReference type="PANTHER" id="PTHR11080:SF2">
    <property type="entry name" value="LD05707P"/>
    <property type="match status" value="1"/>
</dbReference>
<dbReference type="EMBL" id="MCFJ01000018">
    <property type="protein sequence ID" value="ORY57746.1"/>
    <property type="molecule type" value="Genomic_DNA"/>
</dbReference>
<dbReference type="FunCoup" id="A0A1Y2DF44">
    <property type="interactions" value="430"/>
</dbReference>
<organism evidence="9 10">
    <name type="scientific">Pseudomassariella vexata</name>
    <dbReference type="NCBI Taxonomy" id="1141098"/>
    <lineage>
        <taxon>Eukaryota</taxon>
        <taxon>Fungi</taxon>
        <taxon>Dikarya</taxon>
        <taxon>Ascomycota</taxon>
        <taxon>Pezizomycotina</taxon>
        <taxon>Sordariomycetes</taxon>
        <taxon>Xylariomycetidae</taxon>
        <taxon>Amphisphaeriales</taxon>
        <taxon>Pseudomassariaceae</taxon>
        <taxon>Pseudomassariella</taxon>
    </lineage>
</organism>
<dbReference type="CDD" id="cd01011">
    <property type="entry name" value="nicotinamidase"/>
    <property type="match status" value="1"/>
</dbReference>
<evidence type="ECO:0000256" key="3">
    <source>
        <dbReference type="ARBA" id="ARBA00022723"/>
    </source>
</evidence>
<dbReference type="GO" id="GO:0019363">
    <property type="term" value="P:pyridine nucleotide biosynthetic process"/>
    <property type="evidence" value="ECO:0007669"/>
    <property type="project" value="UniProtKB-KW"/>
</dbReference>
<protein>
    <recommendedName>
        <fullName evidence="6">nicotinamidase</fullName>
        <ecNumber evidence="6">3.5.1.19</ecNumber>
    </recommendedName>
    <alternativeName>
        <fullName evidence="7">Nicotinamide deamidase</fullName>
    </alternativeName>
</protein>
<reference evidence="9 10" key="1">
    <citation type="submission" date="2016-07" db="EMBL/GenBank/DDBJ databases">
        <title>Pervasive Adenine N6-methylation of Active Genes in Fungi.</title>
        <authorList>
            <consortium name="DOE Joint Genome Institute"/>
            <person name="Mondo S.J."/>
            <person name="Dannebaum R.O."/>
            <person name="Kuo R.C."/>
            <person name="Labutti K."/>
            <person name="Haridas S."/>
            <person name="Kuo A."/>
            <person name="Salamov A."/>
            <person name="Ahrendt S.R."/>
            <person name="Lipzen A."/>
            <person name="Sullivan W."/>
            <person name="Andreopoulos W.B."/>
            <person name="Clum A."/>
            <person name="Lindquist E."/>
            <person name="Daum C."/>
            <person name="Ramamoorthy G.K."/>
            <person name="Gryganskyi A."/>
            <person name="Culley D."/>
            <person name="Magnuson J.K."/>
            <person name="James T.Y."/>
            <person name="O'Malley M.A."/>
            <person name="Stajich J.E."/>
            <person name="Spatafora J.W."/>
            <person name="Visel A."/>
            <person name="Grigoriev I.V."/>
        </authorList>
    </citation>
    <scope>NUCLEOTIDE SEQUENCE [LARGE SCALE GENOMIC DNA]</scope>
    <source>
        <strain evidence="9 10">CBS 129021</strain>
    </source>
</reference>